<accession>A0A1H1SUA4</accession>
<evidence type="ECO:0000259" key="3">
    <source>
        <dbReference type="Pfam" id="PF03372"/>
    </source>
</evidence>
<feature type="domain" description="M23ase beta-sheet core" evidence="2">
    <location>
        <begin position="69"/>
        <end position="164"/>
    </location>
</feature>
<dbReference type="Gene3D" id="3.60.10.10">
    <property type="entry name" value="Endonuclease/exonuclease/phosphatase"/>
    <property type="match status" value="1"/>
</dbReference>
<dbReference type="AlphaFoldDB" id="A0A1H1SUA4"/>
<dbReference type="Proteomes" id="UP000198859">
    <property type="component" value="Chromosome I"/>
</dbReference>
<dbReference type="InterPro" id="IPR011055">
    <property type="entry name" value="Dup_hybrid_motif"/>
</dbReference>
<dbReference type="EMBL" id="LT629757">
    <property type="protein sequence ID" value="SDS51525.1"/>
    <property type="molecule type" value="Genomic_DNA"/>
</dbReference>
<feature type="signal peptide" evidence="1">
    <location>
        <begin position="1"/>
        <end position="33"/>
    </location>
</feature>
<dbReference type="SUPFAM" id="SSF51261">
    <property type="entry name" value="Duplicated hybrid motif"/>
    <property type="match status" value="1"/>
</dbReference>
<keyword evidence="1" id="KW-0732">Signal</keyword>
<dbReference type="OrthoDB" id="5171895at2"/>
<reference evidence="5" key="1">
    <citation type="submission" date="2016-10" db="EMBL/GenBank/DDBJ databases">
        <authorList>
            <person name="Varghese N."/>
            <person name="Submissions S."/>
        </authorList>
    </citation>
    <scope>NUCLEOTIDE SEQUENCE [LARGE SCALE GENOMIC DNA]</scope>
    <source>
        <strain evidence="5">DSM 22127</strain>
    </source>
</reference>
<dbReference type="InterPro" id="IPR036691">
    <property type="entry name" value="Endo/exonu/phosph_ase_sf"/>
</dbReference>
<feature type="domain" description="Endonuclease/exonuclease/phosphatase" evidence="3">
    <location>
        <begin position="191"/>
        <end position="421"/>
    </location>
</feature>
<evidence type="ECO:0000313" key="4">
    <source>
        <dbReference type="EMBL" id="SDS51525.1"/>
    </source>
</evidence>
<keyword evidence="5" id="KW-1185">Reference proteome</keyword>
<organism evidence="4 5">
    <name type="scientific">Nocardioides scoriae</name>
    <dbReference type="NCBI Taxonomy" id="642780"/>
    <lineage>
        <taxon>Bacteria</taxon>
        <taxon>Bacillati</taxon>
        <taxon>Actinomycetota</taxon>
        <taxon>Actinomycetes</taxon>
        <taxon>Propionibacteriales</taxon>
        <taxon>Nocardioidaceae</taxon>
        <taxon>Nocardioides</taxon>
    </lineage>
</organism>
<dbReference type="Pfam" id="PF01551">
    <property type="entry name" value="Peptidase_M23"/>
    <property type="match status" value="1"/>
</dbReference>
<dbReference type="GO" id="GO:0003824">
    <property type="term" value="F:catalytic activity"/>
    <property type="evidence" value="ECO:0007669"/>
    <property type="project" value="InterPro"/>
</dbReference>
<evidence type="ECO:0000256" key="1">
    <source>
        <dbReference type="SAM" id="SignalP"/>
    </source>
</evidence>
<dbReference type="STRING" id="642780.SAMN04488570_2051"/>
<protein>
    <submittedName>
        <fullName evidence="4">Peptidase family M23</fullName>
    </submittedName>
</protein>
<dbReference type="Gene3D" id="2.70.70.10">
    <property type="entry name" value="Glucose Permease (Domain IIA)"/>
    <property type="match status" value="1"/>
</dbReference>
<evidence type="ECO:0000259" key="2">
    <source>
        <dbReference type="Pfam" id="PF01551"/>
    </source>
</evidence>
<name>A0A1H1SUA4_9ACTN</name>
<dbReference type="RefSeq" id="WP_091729169.1">
    <property type="nucleotide sequence ID" value="NZ_LT629757.1"/>
</dbReference>
<feature type="chain" id="PRO_5009260426" evidence="1">
    <location>
        <begin position="34"/>
        <end position="432"/>
    </location>
</feature>
<dbReference type="Pfam" id="PF03372">
    <property type="entry name" value="Exo_endo_phos"/>
    <property type="match status" value="1"/>
</dbReference>
<dbReference type="SUPFAM" id="SSF56219">
    <property type="entry name" value="DNase I-like"/>
    <property type="match status" value="1"/>
</dbReference>
<evidence type="ECO:0000313" key="5">
    <source>
        <dbReference type="Proteomes" id="UP000198859"/>
    </source>
</evidence>
<dbReference type="InterPro" id="IPR005135">
    <property type="entry name" value="Endo/exonuclease/phosphatase"/>
</dbReference>
<gene>
    <name evidence="4" type="ORF">SAMN04488570_2051</name>
</gene>
<proteinExistence type="predicted"/>
<sequence>MNTRRFSVRPALIAAAGAALLLAPLSVAAPSSAATDDPAYRATSAPNVFYPVAGGAGVKDLKTFSSRRQATDVAAPCGTSVRASHPGTARVLKRTVKGRSAYLVRVYTGTADLSTSYGWLASPAVVDGQVLQSGQVLGALTRHLTTRACSLAFAVTKDGKAVNPTTWLARYVGDAPPVGRLYDTAGIDLVSFNLLGANHTENSPVYATYPSRMRRAMQLLDDRAIDVAGLQEFQKPQAQWFDANGYDQTWGEFYFDPPGKSWDPDNAIIWRRSTMELVESQTFSVPYFGGNLRAMPAVLLREKATGRTAWYLNVHNPASSKQRGDHAVWRAQAVAIERQKVVDLRATGRPVFLVGDFNDAEPAFCPLTAGKLMISPNSLPSDTCAFPAKGRSIDWIFAAGQVRFSYFLRDTTTRTSKITDHPIIQTRAHLQD</sequence>
<dbReference type="InterPro" id="IPR016047">
    <property type="entry name" value="M23ase_b-sheet_dom"/>
</dbReference>